<dbReference type="InterPro" id="IPR052918">
    <property type="entry name" value="Motility_Chemotaxis_Reg"/>
</dbReference>
<dbReference type="Pfam" id="PF18962">
    <property type="entry name" value="Por_Secre_tail"/>
    <property type="match status" value="1"/>
</dbReference>
<evidence type="ECO:0000313" key="3">
    <source>
        <dbReference type="Proteomes" id="UP000306918"/>
    </source>
</evidence>
<dbReference type="InterPro" id="IPR013431">
    <property type="entry name" value="Delta_60_rpt"/>
</dbReference>
<dbReference type="PANTHER" id="PTHR35580:SF1">
    <property type="entry name" value="PHYTASE-LIKE DOMAIN-CONTAINING PROTEIN"/>
    <property type="match status" value="1"/>
</dbReference>
<dbReference type="PANTHER" id="PTHR35580">
    <property type="entry name" value="CELL SURFACE GLYCOPROTEIN (S-LAYER PROTEIN)-LIKE PROTEIN"/>
    <property type="match status" value="1"/>
</dbReference>
<proteinExistence type="predicted"/>
<dbReference type="InterPro" id="IPR010620">
    <property type="entry name" value="SBBP_repeat"/>
</dbReference>
<reference evidence="2 3" key="1">
    <citation type="submission" date="2019-04" db="EMBL/GenBank/DDBJ databases">
        <title>Niastella caeni sp. nov., isolated from activated sludge.</title>
        <authorList>
            <person name="Sheng M."/>
        </authorList>
    </citation>
    <scope>NUCLEOTIDE SEQUENCE [LARGE SCALE GENOMIC DNA]</scope>
    <source>
        <strain evidence="2 3">HX-2-15</strain>
    </source>
</reference>
<dbReference type="NCBIfam" id="TIGR02608">
    <property type="entry name" value="delta_60_rpt"/>
    <property type="match status" value="4"/>
</dbReference>
<dbReference type="Proteomes" id="UP000306918">
    <property type="component" value="Unassembled WGS sequence"/>
</dbReference>
<keyword evidence="3" id="KW-1185">Reference proteome</keyword>
<dbReference type="InterPro" id="IPR011042">
    <property type="entry name" value="6-blade_b-propeller_TolB-like"/>
</dbReference>
<organism evidence="2 3">
    <name type="scientific">Niastella caeni</name>
    <dbReference type="NCBI Taxonomy" id="2569763"/>
    <lineage>
        <taxon>Bacteria</taxon>
        <taxon>Pseudomonadati</taxon>
        <taxon>Bacteroidota</taxon>
        <taxon>Chitinophagia</taxon>
        <taxon>Chitinophagales</taxon>
        <taxon>Chitinophagaceae</taxon>
        <taxon>Niastella</taxon>
    </lineage>
</organism>
<evidence type="ECO:0000313" key="2">
    <source>
        <dbReference type="EMBL" id="THU38253.1"/>
    </source>
</evidence>
<dbReference type="NCBIfam" id="TIGR04183">
    <property type="entry name" value="Por_Secre_tail"/>
    <property type="match status" value="1"/>
</dbReference>
<dbReference type="OrthoDB" id="614750at2"/>
<dbReference type="Gene3D" id="2.60.40.4070">
    <property type="match status" value="1"/>
</dbReference>
<dbReference type="SUPFAM" id="SSF101898">
    <property type="entry name" value="NHL repeat"/>
    <property type="match status" value="1"/>
</dbReference>
<evidence type="ECO:0000259" key="1">
    <source>
        <dbReference type="Pfam" id="PF18962"/>
    </source>
</evidence>
<protein>
    <submittedName>
        <fullName evidence="2">T9SS type A sorting domain-containing protein</fullName>
    </submittedName>
</protein>
<dbReference type="Gene3D" id="2.40.10.500">
    <property type="match status" value="1"/>
</dbReference>
<accession>A0A4S8HS16</accession>
<comment type="caution">
    <text evidence="2">The sequence shown here is derived from an EMBL/GenBank/DDBJ whole genome shotgun (WGS) entry which is preliminary data.</text>
</comment>
<dbReference type="AlphaFoldDB" id="A0A4S8HS16"/>
<name>A0A4S8HS16_9BACT</name>
<dbReference type="Pfam" id="PF06739">
    <property type="entry name" value="SBBP"/>
    <property type="match status" value="3"/>
</dbReference>
<dbReference type="Gene3D" id="2.120.10.30">
    <property type="entry name" value="TolB, C-terminal domain"/>
    <property type="match status" value="1"/>
</dbReference>
<gene>
    <name evidence="2" type="ORF">FAM09_16380</name>
</gene>
<sequence length="601" mass="64405">MFINSLNKLIMKKFTHLCKPLFLLTFILLYTSTIAQFKEEWVAMDILGNDIATDNKGNVYVAGLLAGAGTGSDFATVKYNANGVMQWLSVYNGPGNSDDQALSLAVDKDGNVFVTGESQGSGTGYDFATIRYNANGVQLWVARYNGPGNGNDGISNFVRPSVPQRLAVDGFGNVYVTGPSTGAGTGYDYATIKYNSNGAQQWVARYNGAANSTDAANALAVDKYGNVYVTGFSEGIGTGNDYATIRYNANGTQQWVTRYNGPVNDLDEARSIAVDVNGNVYVTGRSARGYYEDGDIIRPVSNYHTVKYNTAGVQQWEALYDVLPESHPKALALDALGNVYVTGQSGGNTDEEDYATVKYNTNGDEQWAARYTSTDFDHRAFDLALDGSGNVYVTGQSDENYVTVKYNTNGEQQWVAKGNDLGFGAVAFSIAVDALRNVYVTGHPATIKYSQTLPVCGNKGDKVLVCHKGGTICIPGSAAMAHINHGDQLGGCAEQVARIATGPSAGINDLPARFRVAVAPNPAGGITKISYELPVAGHVTIKVFDIVGRQITTLADAHKPAGSHNINLNVTALMNGMYYFRITVKSAKTSWSETGKINVLR</sequence>
<dbReference type="EMBL" id="STFF01000004">
    <property type="protein sequence ID" value="THU38253.1"/>
    <property type="molecule type" value="Genomic_DNA"/>
</dbReference>
<feature type="domain" description="Secretion system C-terminal sorting" evidence="1">
    <location>
        <begin position="520"/>
        <end position="589"/>
    </location>
</feature>
<dbReference type="InterPro" id="IPR026444">
    <property type="entry name" value="Secre_tail"/>
</dbReference>